<organism evidence="7 9">
    <name type="scientific">Parascaris univalens</name>
    <name type="common">Nematode worm</name>
    <dbReference type="NCBI Taxonomy" id="6257"/>
    <lineage>
        <taxon>Eukaryota</taxon>
        <taxon>Metazoa</taxon>
        <taxon>Ecdysozoa</taxon>
        <taxon>Nematoda</taxon>
        <taxon>Chromadorea</taxon>
        <taxon>Rhabditida</taxon>
        <taxon>Spirurina</taxon>
        <taxon>Ascaridomorpha</taxon>
        <taxon>Ascaridoidea</taxon>
        <taxon>Ascarididae</taxon>
        <taxon>Parascaris</taxon>
    </lineage>
</organism>
<keyword evidence="3" id="KW-0808">Transferase</keyword>
<dbReference type="Gene3D" id="3.40.50.10330">
    <property type="entry name" value="Probable inorganic polyphosphate/atp-NAD kinase, domain 1"/>
    <property type="match status" value="1"/>
</dbReference>
<keyword evidence="4" id="KW-0418">Kinase</keyword>
<name>A0A914ZSM8_PARUN</name>
<evidence type="ECO:0000256" key="2">
    <source>
        <dbReference type="ARBA" id="ARBA00012120"/>
    </source>
</evidence>
<dbReference type="SUPFAM" id="SSF111331">
    <property type="entry name" value="NAD kinase/diacylglycerol kinase-like"/>
    <property type="match status" value="1"/>
</dbReference>
<dbReference type="InterPro" id="IPR017438">
    <property type="entry name" value="ATP-NAD_kinase_N"/>
</dbReference>
<dbReference type="GO" id="GO:0003951">
    <property type="term" value="F:NAD+ kinase activity"/>
    <property type="evidence" value="ECO:0007669"/>
    <property type="project" value="UniProtKB-EC"/>
</dbReference>
<evidence type="ECO:0000313" key="9">
    <source>
        <dbReference type="WBParaSite" id="PgB18_g023_t04"/>
    </source>
</evidence>
<dbReference type="InterPro" id="IPR016064">
    <property type="entry name" value="NAD/diacylglycerol_kinase_sf"/>
</dbReference>
<keyword evidence="5" id="KW-0521">NADP</keyword>
<dbReference type="GO" id="GO:0005739">
    <property type="term" value="C:mitochondrion"/>
    <property type="evidence" value="ECO:0007669"/>
    <property type="project" value="TreeGrafter"/>
</dbReference>
<evidence type="ECO:0000256" key="5">
    <source>
        <dbReference type="ARBA" id="ARBA00022857"/>
    </source>
</evidence>
<sequence length="432" mass="48545">LLENSILDSSCVEKPSPTKRYKSEQTCLSLGSGMVAGTAELVSKIGSDIIQCHSDGEQPSKRTLFLSKHIIVLSKTTRFDYERQKHAELSLQQFRTILKRRGSNYAIMKKKHIQQQVYVNAICKALTENGIEVKVVSREEYTAEALQWADAVFSAGGDGTFLIAAAKISDQRPVIGFNTDPLGSEGHLCITRKSDQPVRGVIEKLLKGDFSWMWRQRIRVTILKWVEECKDVSEAEDEMCEKSDGLRKAMLFRTDSFDPEMPVLALNDVFIGESHAARVSYYDVQVDDGPMLRQKSSGLTVSTGTGSTSWNYNINRVSDQHINDILSIMKTMGVLRVEPDDEMTSEICKRFNEKLIFEPHSSKMSFTVRDPVFNATFPAMAPRGYASRIRVRSRCSDAHLVLDGGVSVPFNYGTEILLEVHREDALRSVMLL</sequence>
<dbReference type="PANTHER" id="PTHR13158:SF5">
    <property type="entry name" value="NAD KINASE 2, MITOCHONDRIAL"/>
    <property type="match status" value="1"/>
</dbReference>
<dbReference type="PANTHER" id="PTHR13158">
    <property type="match status" value="1"/>
</dbReference>
<accession>A0A914ZSM8</accession>
<proteinExistence type="inferred from homology"/>
<dbReference type="WBParaSite" id="PgB18_g023_t03">
    <property type="protein sequence ID" value="PgB18_g023_t03"/>
    <property type="gene ID" value="PgB18_g023"/>
</dbReference>
<dbReference type="Gene3D" id="2.60.200.30">
    <property type="entry name" value="Probable inorganic polyphosphate/atp-NAD kinase, domain 2"/>
    <property type="match status" value="1"/>
</dbReference>
<reference evidence="8 9" key="1">
    <citation type="submission" date="2022-11" db="UniProtKB">
        <authorList>
            <consortium name="WormBaseParasite"/>
        </authorList>
    </citation>
    <scope>IDENTIFICATION</scope>
</reference>
<dbReference type="AlphaFoldDB" id="A0A914ZSM8"/>
<keyword evidence="7" id="KW-1185">Reference proteome</keyword>
<keyword evidence="6" id="KW-0520">NAD</keyword>
<dbReference type="WBParaSite" id="PgB18_g023_t04">
    <property type="protein sequence ID" value="PgB18_g023_t04"/>
    <property type="gene ID" value="PgB18_g023"/>
</dbReference>
<dbReference type="InterPro" id="IPR017437">
    <property type="entry name" value="ATP-NAD_kinase_PpnK-typ_C"/>
</dbReference>
<dbReference type="GO" id="GO:0006741">
    <property type="term" value="P:NADP+ biosynthetic process"/>
    <property type="evidence" value="ECO:0007669"/>
    <property type="project" value="InterPro"/>
</dbReference>
<evidence type="ECO:0000256" key="6">
    <source>
        <dbReference type="ARBA" id="ARBA00023027"/>
    </source>
</evidence>
<evidence type="ECO:0000313" key="7">
    <source>
        <dbReference type="Proteomes" id="UP000887569"/>
    </source>
</evidence>
<dbReference type="GO" id="GO:0019674">
    <property type="term" value="P:NAD+ metabolic process"/>
    <property type="evidence" value="ECO:0007669"/>
    <property type="project" value="InterPro"/>
</dbReference>
<evidence type="ECO:0000256" key="1">
    <source>
        <dbReference type="ARBA" id="ARBA00010995"/>
    </source>
</evidence>
<protein>
    <recommendedName>
        <fullName evidence="2">NAD(+) kinase</fullName>
        <ecNumber evidence="2">2.7.1.23</ecNumber>
    </recommendedName>
</protein>
<dbReference type="Proteomes" id="UP000887569">
    <property type="component" value="Unplaced"/>
</dbReference>
<dbReference type="EC" id="2.7.1.23" evidence="2"/>
<evidence type="ECO:0000313" key="8">
    <source>
        <dbReference type="WBParaSite" id="PgB18_g023_t03"/>
    </source>
</evidence>
<dbReference type="InterPro" id="IPR002504">
    <property type="entry name" value="NADK"/>
</dbReference>
<evidence type="ECO:0000256" key="4">
    <source>
        <dbReference type="ARBA" id="ARBA00022777"/>
    </source>
</evidence>
<comment type="similarity">
    <text evidence="1">Belongs to the NAD kinase family.</text>
</comment>
<evidence type="ECO:0000256" key="3">
    <source>
        <dbReference type="ARBA" id="ARBA00022679"/>
    </source>
</evidence>
<dbReference type="Pfam" id="PF01513">
    <property type="entry name" value="NAD_kinase"/>
    <property type="match status" value="1"/>
</dbReference>